<feature type="transmembrane region" description="Helical" evidence="4">
    <location>
        <begin position="60"/>
        <end position="80"/>
    </location>
</feature>
<gene>
    <name evidence="6" type="ORF">FAB82_05560</name>
</gene>
<dbReference type="Proteomes" id="UP000308760">
    <property type="component" value="Unassembled WGS sequence"/>
</dbReference>
<dbReference type="EMBL" id="STGY01000021">
    <property type="protein sequence ID" value="THV42634.1"/>
    <property type="molecule type" value="Genomic_DNA"/>
</dbReference>
<evidence type="ECO:0000256" key="4">
    <source>
        <dbReference type="SAM" id="Phobius"/>
    </source>
</evidence>
<dbReference type="SUPFAM" id="SSF48230">
    <property type="entry name" value="Chondroitin AC/alginate lyase"/>
    <property type="match status" value="1"/>
</dbReference>
<comment type="caution">
    <text evidence="6">The sequence shown here is derived from an EMBL/GenBank/DDBJ whole genome shotgun (WGS) entry which is preliminary data.</text>
</comment>
<keyword evidence="4" id="KW-0812">Transmembrane</keyword>
<evidence type="ECO:0000256" key="3">
    <source>
        <dbReference type="SAM" id="MobiDB-lite"/>
    </source>
</evidence>
<evidence type="ECO:0000313" key="6">
    <source>
        <dbReference type="EMBL" id="THV42634.1"/>
    </source>
</evidence>
<keyword evidence="1" id="KW-0732">Signal</keyword>
<dbReference type="AlphaFoldDB" id="A0A4S8QPJ4"/>
<reference evidence="6 7" key="2">
    <citation type="submission" date="2019-05" db="EMBL/GenBank/DDBJ databases">
        <title>Glycomyces buryatensis sp. nov.</title>
        <authorList>
            <person name="Nikitina E."/>
        </authorList>
    </citation>
    <scope>NUCLEOTIDE SEQUENCE [LARGE SCALE GENOMIC DNA]</scope>
    <source>
        <strain evidence="6 7">18</strain>
    </source>
</reference>
<dbReference type="GO" id="GO:0042597">
    <property type="term" value="C:periplasmic space"/>
    <property type="evidence" value="ECO:0007669"/>
    <property type="project" value="InterPro"/>
</dbReference>
<sequence length="489" mass="53420">MCENPVVKQRRFRTSSDRQRISPAFRCTRIRNSMSKHRASSAVPAPRRLKDRLLGDRRRFLQGVAIGGGLAAVGVAGYWFTRDTETSSTTPEAAPETTAGASASPSPTPTPGGAGAGDNARVDGVEFERGMLHTAADFERMAEKVEAGESPWIDGWNRLTANGRSAADWSPRPLETVVRGGDGDNVGQMFTDIHAAYQNGLRWKISGDEAHATAAVDILNAWSASLKEITGNADRFLAAGIQGYQAANAAELVRDIDGFELERFQTMLTDVFYPLNDHFLNDHNDACVTNYWSNWDLCNLNSVLAIGIFNEDEGLVGRALDYYENGEGNGALKNAVPFVYDDEGLAQQQESGRDQGHSLMATGLLGSLCEMAWNQGVDLYGMDDNRLAKCAEYVARYNLGQDVPYTEYIWYNGQDCRYNEQTQISAAQRGQVRPMWALLYHHYAGRQGLSMPNVADIMAQNGPEGGGGDYGFGSGGFDHLGFGTLTHAR</sequence>
<keyword evidence="2" id="KW-0456">Lyase</keyword>
<keyword evidence="4" id="KW-0472">Membrane</keyword>
<feature type="region of interest" description="Disordered" evidence="3">
    <location>
        <begin position="84"/>
        <end position="120"/>
    </location>
</feature>
<evidence type="ECO:0000313" key="7">
    <source>
        <dbReference type="Proteomes" id="UP000308760"/>
    </source>
</evidence>
<keyword evidence="7" id="KW-1185">Reference proteome</keyword>
<evidence type="ECO:0000256" key="1">
    <source>
        <dbReference type="ARBA" id="ARBA00022729"/>
    </source>
</evidence>
<keyword evidence="4" id="KW-1133">Transmembrane helix</keyword>
<dbReference type="OrthoDB" id="3862295at2"/>
<accession>A0A4S8QPJ4</accession>
<evidence type="ECO:0000256" key="2">
    <source>
        <dbReference type="ARBA" id="ARBA00023239"/>
    </source>
</evidence>
<dbReference type="NCBIfam" id="TIGR01409">
    <property type="entry name" value="TAT_signal_seq"/>
    <property type="match status" value="1"/>
</dbReference>
<protein>
    <submittedName>
        <fullName evidence="6">Twin-arginine translocation signal domain-containing protein</fullName>
    </submittedName>
</protein>
<reference evidence="7" key="1">
    <citation type="submission" date="2019-04" db="EMBL/GenBank/DDBJ databases">
        <title>Nocardioides xinjiangensis sp. nov.</title>
        <authorList>
            <person name="Liu S."/>
        </authorList>
    </citation>
    <scope>NUCLEOTIDE SEQUENCE [LARGE SCALE GENOMIC DNA]</scope>
    <source>
        <strain evidence="7">18</strain>
    </source>
</reference>
<dbReference type="InterPro" id="IPR008929">
    <property type="entry name" value="Chondroitin_lyas"/>
</dbReference>
<feature type="compositionally biased region" description="Low complexity" evidence="3">
    <location>
        <begin position="86"/>
        <end position="105"/>
    </location>
</feature>
<dbReference type="InterPro" id="IPR019546">
    <property type="entry name" value="TAT_signal_bac_arc"/>
</dbReference>
<organism evidence="6 7">
    <name type="scientific">Glycomyces buryatensis</name>
    <dbReference type="NCBI Taxonomy" id="2570927"/>
    <lineage>
        <taxon>Bacteria</taxon>
        <taxon>Bacillati</taxon>
        <taxon>Actinomycetota</taxon>
        <taxon>Actinomycetes</taxon>
        <taxon>Glycomycetales</taxon>
        <taxon>Glycomycetaceae</taxon>
        <taxon>Glycomyces</taxon>
    </lineage>
</organism>
<dbReference type="InterPro" id="IPR008397">
    <property type="entry name" value="Alginate_lyase_dom"/>
</dbReference>
<dbReference type="Gene3D" id="1.50.10.100">
    <property type="entry name" value="Chondroitin AC/alginate lyase"/>
    <property type="match status" value="1"/>
</dbReference>
<name>A0A4S8QPJ4_9ACTN</name>
<dbReference type="GO" id="GO:0016829">
    <property type="term" value="F:lyase activity"/>
    <property type="evidence" value="ECO:0007669"/>
    <property type="project" value="UniProtKB-KW"/>
</dbReference>
<evidence type="ECO:0000259" key="5">
    <source>
        <dbReference type="Pfam" id="PF05426"/>
    </source>
</evidence>
<feature type="domain" description="Alginate lyase" evidence="5">
    <location>
        <begin position="186"/>
        <end position="399"/>
    </location>
</feature>
<dbReference type="Pfam" id="PF05426">
    <property type="entry name" value="Alginate_lyase"/>
    <property type="match status" value="1"/>
</dbReference>
<proteinExistence type="predicted"/>